<dbReference type="InterPro" id="IPR046346">
    <property type="entry name" value="Aminoacid_DH-like_N_sf"/>
</dbReference>
<feature type="domain" description="NAD-specific glutamate dehydrogenase C-terminal" evidence="2">
    <location>
        <begin position="1255"/>
        <end position="1589"/>
    </location>
</feature>
<dbReference type="PANTHER" id="PTHR43403">
    <property type="entry name" value="NAD-SPECIFIC GLUTAMATE DEHYDROGENASE"/>
    <property type="match status" value="1"/>
</dbReference>
<dbReference type="Proteomes" id="UP000527616">
    <property type="component" value="Unassembled WGS sequence"/>
</dbReference>
<dbReference type="EMBL" id="JACBZS010000001">
    <property type="protein sequence ID" value="NYI69826.1"/>
    <property type="molecule type" value="Genomic_DNA"/>
</dbReference>
<dbReference type="InterPro" id="IPR049058">
    <property type="entry name" value="NAD_Glu_DH_HM2"/>
</dbReference>
<dbReference type="Pfam" id="PF21075">
    <property type="entry name" value="GDH_ACT1"/>
    <property type="match status" value="1"/>
</dbReference>
<accession>A0A7Z0D6V8</accession>
<dbReference type="GO" id="GO:0004352">
    <property type="term" value="F:glutamate dehydrogenase (NAD+) activity"/>
    <property type="evidence" value="ECO:0007669"/>
    <property type="project" value="UniProtKB-EC"/>
</dbReference>
<dbReference type="GO" id="GO:0004069">
    <property type="term" value="F:L-aspartate:2-oxoglutarate aminotransferase activity"/>
    <property type="evidence" value="ECO:0007669"/>
    <property type="project" value="InterPro"/>
</dbReference>
<organism evidence="6 7">
    <name type="scientific">Naumannella cuiyingiana</name>
    <dbReference type="NCBI Taxonomy" id="1347891"/>
    <lineage>
        <taxon>Bacteria</taxon>
        <taxon>Bacillati</taxon>
        <taxon>Actinomycetota</taxon>
        <taxon>Actinomycetes</taxon>
        <taxon>Propionibacteriales</taxon>
        <taxon>Propionibacteriaceae</taxon>
        <taxon>Naumannella</taxon>
    </lineage>
</organism>
<dbReference type="EC" id="1.4.1.2" evidence="6"/>
<feature type="domain" description="NAD-glutamate dehydrogenase ACT2" evidence="4">
    <location>
        <begin position="393"/>
        <end position="482"/>
    </location>
</feature>
<sequence length="1596" mass="174048">MAESGAERAAQLGGDPERVQVFLGHYFRHVDADDVVDRDVDDLLGLVASHYELALERPVGRSVVSVATPEAGAEGWSAGGATVIQIVTDDKPFLVDSVTSEVLAQGWAIREVFHPQFVVRRDITGKLYEVITHAEAEGDPNAVAESWMHLEVRRPPSGESLEALSERLTDRLRAVLTDVSESVADWPRMAERVADTMSELVAAGGDGPRAAEREQAIKLLDWLADDHFTFLGYRDYDFDGTGYTPVQGTGLGILRSDQAAAGRFGALPPADGPADLLVITKDDETATVHRPAYLDYVGIRRFDGDSVVGERRFLGLFAASAYSDSVLHIPVLKDKVDQIIAESGYERTSHGAMAILAALDNYPRDELFQTRADDLAPIIERISRLKDRRRVTVFSRPDAYGRFLSLLVYLPTDRYNTEVRKRMQHLLRDELGGESVDFSARVGEGVLARLHFVVRMPAGRPLGEVDVERLGDLLTAATRAWDDDLTDQLTGNAEADRLTALTGALPESYKEDFSARQAVQDLTAISALAPGEGEMSMALYAPDEPTDEADLRLKVFRRGDSIALSKVLPHLSLLGVDVLDEYPYTLRFDDGGKAMIYEFGLAVPGGAEAVAGPAWSPQARERFTEAFAASYNGRTEADPLNGLVTRAGLTWQEVSWLRGISRYLQQAGSTYSQSYIANALLAQSAIAADLVALFRARFDPDAPAADREAATAQITERISAALDEVVSLDSDRILRSFLAVIAATVRTNAFRPDRPALAFKVLPRELAMLPQPRPAYEIFVSAPQVEGVHLRFGPVARGGLRWSDRPEDFRTEVLGLVKAQMVKNTVIVPVGAKGGFYAKQLPDPAADRGAWFEAGKAAYRTFITSLLDVTDNIVGGEVVAPDRVVRYDGDDPYLVVAADKGTATFSDVANAIALERGFWLGDAFASGGSVGYDHKAMGITARGAWESVVRHFREMGIDCQNTDFTAVGVGDMSGDVFGNGMLLSKHIRLIAAFDHRHIFVDPDPDAASSWDERARMFELPRSSWADYDTSLISEGGGVFPRTAKSITITEQMRAALGIDDEVTALNPEELITAILKAPVDLLWNGGIGTYVKAEAETHAEVGDRANDAVRVNGAELRARAVGEGGNLGLTQRGRIEYARAGGRINTDFIDNSAGVDTSDNEVNIKILLSGEVEAGRLAEAERNELLASMTDEVADLVLDHNYDQNLALANAALYAPGMIQVHEDWMRRLERQGLIDRELESLPGTREMQRRRQAGEGLAAPELATLLAWTKIVLADEIGASDLPDDPYLADRLVQYFPQRLREGYADQMPRHRLAREIITTVAVNRFVNSAGISAYHRLSGETGARAADVFRAQLASRAIFAVGAHETRLRHLDNKVDAGLQTRARMELRALAERGTRWILNNRRAPIDVTAAIGQFRDGVAEIAAVLPDLLTGREQARYAERRQRYLDDGLPEELASVVAGSDVLYQSLGIVQTAQALGRDATEVARAHFALGQQLNLDLLGSRIAELPRDDRWATMARGALRDDLHQLHAQLTSEALQAADGGGPEAAVESWTRAHGDIDEDVSTLVAICDGPADLARVSVGLRIVRSLLRTPA</sequence>
<dbReference type="Gene3D" id="3.40.50.720">
    <property type="entry name" value="NAD(P)-binding Rossmann-like Domain"/>
    <property type="match status" value="1"/>
</dbReference>
<name>A0A7Z0D6V8_9ACTN</name>
<protein>
    <submittedName>
        <fullName evidence="6">Glutamate dehydrogenase</fullName>
        <ecNumber evidence="6">1.4.1.2</ecNumber>
    </submittedName>
</protein>
<dbReference type="Pfam" id="PF21078">
    <property type="entry name" value="GDH_HM3"/>
    <property type="match status" value="1"/>
</dbReference>
<dbReference type="SUPFAM" id="SSF53223">
    <property type="entry name" value="Aminoacid dehydrogenase-like, N-terminal domain"/>
    <property type="match status" value="1"/>
</dbReference>
<keyword evidence="7" id="KW-1185">Reference proteome</keyword>
<proteinExistence type="predicted"/>
<evidence type="ECO:0000259" key="2">
    <source>
        <dbReference type="Pfam" id="PF21074"/>
    </source>
</evidence>
<gene>
    <name evidence="6" type="ORF">GGQ54_000386</name>
</gene>
<dbReference type="InterPro" id="IPR028971">
    <property type="entry name" value="NAD-GDH_cat"/>
</dbReference>
<evidence type="ECO:0000259" key="4">
    <source>
        <dbReference type="Pfam" id="PF21076"/>
    </source>
</evidence>
<dbReference type="InterPro" id="IPR049056">
    <property type="entry name" value="NAD_Glu_DH_HM3"/>
</dbReference>
<keyword evidence="6" id="KW-0560">Oxidoreductase</keyword>
<comment type="caution">
    <text evidence="6">The sequence shown here is derived from an EMBL/GenBank/DDBJ whole genome shotgun (WGS) entry which is preliminary data.</text>
</comment>
<feature type="domain" description="NAD-glutamate dehydrogenase catalytic" evidence="1">
    <location>
        <begin position="718"/>
        <end position="1210"/>
    </location>
</feature>
<dbReference type="SUPFAM" id="SSF51735">
    <property type="entry name" value="NAD(P)-binding Rossmann-fold domains"/>
    <property type="match status" value="1"/>
</dbReference>
<dbReference type="Pfam" id="PF05088">
    <property type="entry name" value="Bac_GDH_CD"/>
    <property type="match status" value="1"/>
</dbReference>
<evidence type="ECO:0000313" key="7">
    <source>
        <dbReference type="Proteomes" id="UP000527616"/>
    </source>
</evidence>
<dbReference type="InterPro" id="IPR036291">
    <property type="entry name" value="NAD(P)-bd_dom_sf"/>
</dbReference>
<evidence type="ECO:0000259" key="3">
    <source>
        <dbReference type="Pfam" id="PF21075"/>
    </source>
</evidence>
<dbReference type="PIRSF" id="PIRSF036761">
    <property type="entry name" value="GDH_Mll4104"/>
    <property type="match status" value="1"/>
</dbReference>
<dbReference type="InterPro" id="IPR049062">
    <property type="entry name" value="NAD_Glu_DH_ACT2"/>
</dbReference>
<dbReference type="InterPro" id="IPR049064">
    <property type="entry name" value="NAD_Glu_DH_ACT3"/>
</dbReference>
<evidence type="ECO:0000259" key="5">
    <source>
        <dbReference type="Pfam" id="PF21077"/>
    </source>
</evidence>
<dbReference type="RefSeq" id="WP_218843613.1">
    <property type="nucleotide sequence ID" value="NZ_JACBZS010000001.1"/>
</dbReference>
<feature type="domain" description="NAD-glutamate dehydrogenase ACT3" evidence="5">
    <location>
        <begin position="534"/>
        <end position="608"/>
    </location>
</feature>
<dbReference type="Pfam" id="PF21074">
    <property type="entry name" value="GDH_C"/>
    <property type="match status" value="1"/>
</dbReference>
<dbReference type="InterPro" id="IPR024727">
    <property type="entry name" value="NAD_Glu_DH_N_ACT1"/>
</dbReference>
<evidence type="ECO:0000313" key="6">
    <source>
        <dbReference type="EMBL" id="NYI69826.1"/>
    </source>
</evidence>
<feature type="domain" description="NAD-glutamate dehydrogenase N-terminal ACT1" evidence="3">
    <location>
        <begin position="22"/>
        <end position="168"/>
    </location>
</feature>
<dbReference type="Pfam" id="PF21076">
    <property type="entry name" value="GDH_ACT2"/>
    <property type="match status" value="1"/>
</dbReference>
<dbReference type="Pfam" id="PF21079">
    <property type="entry name" value="GDH_HM2"/>
    <property type="match status" value="1"/>
</dbReference>
<dbReference type="InterPro" id="IPR049059">
    <property type="entry name" value="NAD_Glu_DH_HM1"/>
</dbReference>
<dbReference type="GO" id="GO:0006538">
    <property type="term" value="P:L-glutamate catabolic process"/>
    <property type="evidence" value="ECO:0007669"/>
    <property type="project" value="InterPro"/>
</dbReference>
<dbReference type="InterPro" id="IPR007780">
    <property type="entry name" value="NAD_Glu_DH_bac"/>
</dbReference>
<evidence type="ECO:0000259" key="1">
    <source>
        <dbReference type="Pfam" id="PF05088"/>
    </source>
</evidence>
<dbReference type="InterPro" id="IPR048381">
    <property type="entry name" value="GDH_C"/>
</dbReference>
<dbReference type="Pfam" id="PF21077">
    <property type="entry name" value="GDH_ACT3"/>
    <property type="match status" value="1"/>
</dbReference>
<dbReference type="Pfam" id="PF21073">
    <property type="entry name" value="GDH_HM1"/>
    <property type="match status" value="1"/>
</dbReference>
<reference evidence="6 7" key="1">
    <citation type="submission" date="2020-07" db="EMBL/GenBank/DDBJ databases">
        <title>Sequencing the genomes of 1000 actinobacteria strains.</title>
        <authorList>
            <person name="Klenk H.-P."/>
        </authorList>
    </citation>
    <scope>NUCLEOTIDE SEQUENCE [LARGE SCALE GENOMIC DNA]</scope>
    <source>
        <strain evidence="6 7">DSM 103164</strain>
    </source>
</reference>
<dbReference type="PANTHER" id="PTHR43403:SF1">
    <property type="entry name" value="NAD-SPECIFIC GLUTAMATE DEHYDROGENASE"/>
    <property type="match status" value="1"/>
</dbReference>